<feature type="non-terminal residue" evidence="3">
    <location>
        <position position="318"/>
    </location>
</feature>
<reference evidence="3 4" key="1">
    <citation type="submission" date="2016-11" db="EMBL/GenBank/DDBJ databases">
        <authorList>
            <person name="Varghese N."/>
            <person name="Submissions S."/>
        </authorList>
    </citation>
    <scope>NUCLEOTIDE SEQUENCE [LARGE SCALE GENOMIC DNA]</scope>
    <source>
        <strain evidence="3 4">PA</strain>
    </source>
</reference>
<evidence type="ECO:0000313" key="4">
    <source>
        <dbReference type="Proteomes" id="UP000184390"/>
    </source>
</evidence>
<comment type="caution">
    <text evidence="3">The sequence shown here is derived from an EMBL/GenBank/DDBJ whole genome shotgun (WGS) entry which is preliminary data.</text>
</comment>
<dbReference type="Proteomes" id="UP000184390">
    <property type="component" value="Unassembled WGS sequence"/>
</dbReference>
<feature type="domain" description="Transposase IS116/IS110/IS902 C-terminal" evidence="2">
    <location>
        <begin position="239"/>
        <end position="315"/>
    </location>
</feature>
<feature type="domain" description="Transposase IS110-like N-terminal" evidence="1">
    <location>
        <begin position="23"/>
        <end position="168"/>
    </location>
</feature>
<dbReference type="InterPro" id="IPR003346">
    <property type="entry name" value="Transposase_20"/>
</dbReference>
<sequence>MMHHRSTARKNTPTATGRPWVWAGLDTHADSHTLAILDAGGGVITTRTFPTDQAGIDELVTALDSSGVTAVGIECTASYGATAAQALQDAGHKVLEVNGGHNRPRRRRVGKTDALDAIDAARAVMSGTGSPVKSPTGPGAALRPLRTARRAVIKARCQAINTIRSLLLIAPAPLRRAGAGTPSPSWAARLADAAADLDGPDADLGAAITALARAVSRAYDDATNLTRRINRIITQAAPALLDIQGVAAITAADLLIAVGDNPQRLRSEASFAALAGTAPVPIRSGHSNHHRLSRGGDRALNRAIHTIVMVRKRRDATT</sequence>
<protein>
    <submittedName>
        <fullName evidence="3">Transposase</fullName>
    </submittedName>
</protein>
<dbReference type="EMBL" id="FQYL01000007">
    <property type="protein sequence ID" value="SHI90580.1"/>
    <property type="molecule type" value="Genomic_DNA"/>
</dbReference>
<dbReference type="RefSeq" id="WP_143163859.1">
    <property type="nucleotide sequence ID" value="NZ_FQYL01000007.1"/>
</dbReference>
<proteinExistence type="predicted"/>
<dbReference type="Pfam" id="PF01548">
    <property type="entry name" value="DEDD_Tnp_IS110"/>
    <property type="match status" value="1"/>
</dbReference>
<dbReference type="Pfam" id="PF02371">
    <property type="entry name" value="Transposase_20"/>
    <property type="match status" value="1"/>
</dbReference>
<name>A0ABY1IAY3_9ACTO</name>
<keyword evidence="4" id="KW-1185">Reference proteome</keyword>
<evidence type="ECO:0000313" key="3">
    <source>
        <dbReference type="EMBL" id="SHI90580.1"/>
    </source>
</evidence>
<dbReference type="NCBIfam" id="NF033542">
    <property type="entry name" value="transpos_IS110"/>
    <property type="match status" value="1"/>
</dbReference>
<dbReference type="PANTHER" id="PTHR33055">
    <property type="entry name" value="TRANSPOSASE FOR INSERTION SEQUENCE ELEMENT IS1111A"/>
    <property type="match status" value="1"/>
</dbReference>
<gene>
    <name evidence="3" type="ORF">SAMN05216246_1071</name>
</gene>
<accession>A0ABY1IAY3</accession>
<dbReference type="InterPro" id="IPR002525">
    <property type="entry name" value="Transp_IS110-like_N"/>
</dbReference>
<organism evidence="3 4">
    <name type="scientific">Actinomyces denticolens</name>
    <dbReference type="NCBI Taxonomy" id="52767"/>
    <lineage>
        <taxon>Bacteria</taxon>
        <taxon>Bacillati</taxon>
        <taxon>Actinomycetota</taxon>
        <taxon>Actinomycetes</taxon>
        <taxon>Actinomycetales</taxon>
        <taxon>Actinomycetaceae</taxon>
        <taxon>Actinomyces</taxon>
    </lineage>
</organism>
<evidence type="ECO:0000259" key="2">
    <source>
        <dbReference type="Pfam" id="PF02371"/>
    </source>
</evidence>
<dbReference type="PANTHER" id="PTHR33055:SF16">
    <property type="entry name" value="TRANSPOSASE FOR INSERTION SEQUENCE ELEMENT IS1547"/>
    <property type="match status" value="1"/>
</dbReference>
<dbReference type="InterPro" id="IPR047650">
    <property type="entry name" value="Transpos_IS110"/>
</dbReference>
<evidence type="ECO:0000259" key="1">
    <source>
        <dbReference type="Pfam" id="PF01548"/>
    </source>
</evidence>